<proteinExistence type="inferred from homology"/>
<dbReference type="PANTHER" id="PTHR11995:SF14">
    <property type="entry name" value="NADH DEHYDROGENASE [UBIQUINONE] IRON-SULFUR PROTEIN 7, MITOCHONDRIAL"/>
    <property type="match status" value="1"/>
</dbReference>
<dbReference type="GO" id="GO:0046872">
    <property type="term" value="F:metal ion binding"/>
    <property type="evidence" value="ECO:0007669"/>
    <property type="project" value="UniProtKB-KW"/>
</dbReference>
<dbReference type="Proteomes" id="UP000265566">
    <property type="component" value="Chromosome 7"/>
</dbReference>
<comment type="similarity">
    <text evidence="1 4">Belongs to the complex I 20 kDa subunit family.</text>
</comment>
<gene>
    <name evidence="6" type="ORF">MtrunA17_Chr7g0222091</name>
</gene>
<dbReference type="NCBIfam" id="TIGR01957">
    <property type="entry name" value="nuoB_fam"/>
    <property type="match status" value="1"/>
</dbReference>
<dbReference type="GO" id="GO:0008137">
    <property type="term" value="F:NADH dehydrogenase (ubiquinone) activity"/>
    <property type="evidence" value="ECO:0007669"/>
    <property type="project" value="InterPro"/>
</dbReference>
<evidence type="ECO:0000313" key="6">
    <source>
        <dbReference type="EMBL" id="RHN44685.1"/>
    </source>
</evidence>
<dbReference type="InterPro" id="IPR006137">
    <property type="entry name" value="NADH_UbQ_OxRdtase-like_20kDa"/>
</dbReference>
<feature type="domain" description="NADH:ubiquinone oxidoreductase-like 20kDa subunit" evidence="5">
    <location>
        <begin position="43"/>
        <end position="129"/>
    </location>
</feature>
<dbReference type="NCBIfam" id="NF005012">
    <property type="entry name" value="PRK06411.1"/>
    <property type="match status" value="1"/>
</dbReference>
<reference evidence="7" key="1">
    <citation type="journal article" date="2018" name="Nat. Plants">
        <title>Whole-genome landscape of Medicago truncatula symbiotic genes.</title>
        <authorList>
            <person name="Pecrix Y."/>
            <person name="Staton S.E."/>
            <person name="Sallet E."/>
            <person name="Lelandais-Briere C."/>
            <person name="Moreau S."/>
            <person name="Carrere S."/>
            <person name="Blein T."/>
            <person name="Jardinaud M.F."/>
            <person name="Latrasse D."/>
            <person name="Zouine M."/>
            <person name="Zahm M."/>
            <person name="Kreplak J."/>
            <person name="Mayjonade B."/>
            <person name="Satge C."/>
            <person name="Perez M."/>
            <person name="Cauet S."/>
            <person name="Marande W."/>
            <person name="Chantry-Darmon C."/>
            <person name="Lopez-Roques C."/>
            <person name="Bouchez O."/>
            <person name="Berard A."/>
            <person name="Debelle F."/>
            <person name="Munos S."/>
            <person name="Bendahmane A."/>
            <person name="Berges H."/>
            <person name="Niebel A."/>
            <person name="Buitink J."/>
            <person name="Frugier F."/>
            <person name="Benhamed M."/>
            <person name="Crespi M."/>
            <person name="Gouzy J."/>
            <person name="Gamas P."/>
        </authorList>
    </citation>
    <scope>NUCLEOTIDE SEQUENCE [LARGE SCALE GENOMIC DNA]</scope>
    <source>
        <strain evidence="7">cv. Jemalong A17</strain>
    </source>
</reference>
<keyword evidence="3 4" id="KW-0411">Iron-sulfur</keyword>
<keyword evidence="4" id="KW-0479">Metal-binding</keyword>
<evidence type="ECO:0000256" key="1">
    <source>
        <dbReference type="ARBA" id="ARBA00009173"/>
    </source>
</evidence>
<sequence length="205" mass="23369">MNSIEFPLLDQKTKNSVISTTLNDLSNWSRLSSLWPLLYGTSCCFIEFASLIGSRFDFDRYGLVPRSSPRQADLILTAGTVTMKMAPSLVRLYEQMPEPKYVIAMGACTITGGMFSCPPKPEAVIDAITKLRKKISREIYEDLICYQRENRCFTTNHKFHLGRSTHTGNYNQGLFYQPSSISEITSDTFFKYKKVKYPPTNEKVN</sequence>
<keyword evidence="4" id="KW-0004">4Fe-4S</keyword>
<keyword evidence="4" id="KW-0520">NAD</keyword>
<dbReference type="Pfam" id="PF01058">
    <property type="entry name" value="Oxidored_q6"/>
    <property type="match status" value="1"/>
</dbReference>
<dbReference type="Gene3D" id="3.40.50.12280">
    <property type="match status" value="1"/>
</dbReference>
<protein>
    <submittedName>
        <fullName evidence="6">Putative oxidoreductase</fullName>
        <ecNumber evidence="6">1.6.-.-</ecNumber>
    </submittedName>
</protein>
<name>A0A396H0P0_MEDTR</name>
<keyword evidence="2 4" id="KW-0408">Iron</keyword>
<dbReference type="EMBL" id="PSQE01000007">
    <property type="protein sequence ID" value="RHN44685.1"/>
    <property type="molecule type" value="Genomic_DNA"/>
</dbReference>
<evidence type="ECO:0000256" key="4">
    <source>
        <dbReference type="RuleBase" id="RU004464"/>
    </source>
</evidence>
<keyword evidence="6" id="KW-0560">Oxidoreductase</keyword>
<accession>A0A396H0P0</accession>
<evidence type="ECO:0000313" key="7">
    <source>
        <dbReference type="Proteomes" id="UP000265566"/>
    </source>
</evidence>
<dbReference type="AlphaFoldDB" id="A0A396H0P0"/>
<dbReference type="Gramene" id="rna38833">
    <property type="protein sequence ID" value="RHN44685.1"/>
    <property type="gene ID" value="gene38833"/>
</dbReference>
<dbReference type="GO" id="GO:0048038">
    <property type="term" value="F:quinone binding"/>
    <property type="evidence" value="ECO:0007669"/>
    <property type="project" value="InterPro"/>
</dbReference>
<dbReference type="GO" id="GO:0016491">
    <property type="term" value="F:oxidoreductase activity"/>
    <property type="evidence" value="ECO:0007669"/>
    <property type="project" value="UniProtKB-KW"/>
</dbReference>
<evidence type="ECO:0000256" key="3">
    <source>
        <dbReference type="ARBA" id="ARBA00023014"/>
    </source>
</evidence>
<dbReference type="PANTHER" id="PTHR11995">
    <property type="entry name" value="NADH DEHYDROGENASE"/>
    <property type="match status" value="1"/>
</dbReference>
<dbReference type="InterPro" id="IPR006138">
    <property type="entry name" value="NADH_UQ_OxRdtase_20Kd_su"/>
</dbReference>
<evidence type="ECO:0000259" key="5">
    <source>
        <dbReference type="Pfam" id="PF01058"/>
    </source>
</evidence>
<comment type="caution">
    <text evidence="6">The sequence shown here is derived from an EMBL/GenBank/DDBJ whole genome shotgun (WGS) entry which is preliminary data.</text>
</comment>
<dbReference type="GO" id="GO:0051539">
    <property type="term" value="F:4 iron, 4 sulfur cluster binding"/>
    <property type="evidence" value="ECO:0007669"/>
    <property type="project" value="UniProtKB-KW"/>
</dbReference>
<dbReference type="SUPFAM" id="SSF56770">
    <property type="entry name" value="HydA/Nqo6-like"/>
    <property type="match status" value="1"/>
</dbReference>
<evidence type="ECO:0000256" key="2">
    <source>
        <dbReference type="ARBA" id="ARBA00023004"/>
    </source>
</evidence>
<organism evidence="6 7">
    <name type="scientific">Medicago truncatula</name>
    <name type="common">Barrel medic</name>
    <name type="synonym">Medicago tribuloides</name>
    <dbReference type="NCBI Taxonomy" id="3880"/>
    <lineage>
        <taxon>Eukaryota</taxon>
        <taxon>Viridiplantae</taxon>
        <taxon>Streptophyta</taxon>
        <taxon>Embryophyta</taxon>
        <taxon>Tracheophyta</taxon>
        <taxon>Spermatophyta</taxon>
        <taxon>Magnoliopsida</taxon>
        <taxon>eudicotyledons</taxon>
        <taxon>Gunneridae</taxon>
        <taxon>Pentapetalae</taxon>
        <taxon>rosids</taxon>
        <taxon>fabids</taxon>
        <taxon>Fabales</taxon>
        <taxon>Fabaceae</taxon>
        <taxon>Papilionoideae</taxon>
        <taxon>50 kb inversion clade</taxon>
        <taxon>NPAAA clade</taxon>
        <taxon>Hologalegina</taxon>
        <taxon>IRL clade</taxon>
        <taxon>Trifolieae</taxon>
        <taxon>Medicago</taxon>
    </lineage>
</organism>
<dbReference type="EC" id="1.6.-.-" evidence="6"/>